<keyword evidence="1" id="KW-1133">Transmembrane helix</keyword>
<keyword evidence="1" id="KW-0472">Membrane</keyword>
<name>A0A1C3E752_9PLAN</name>
<accession>A0A1C3E752</accession>
<proteinExistence type="predicted"/>
<dbReference type="RefSeq" id="WP_068850318.1">
    <property type="nucleotide sequence ID" value="NZ_LYDR01000144.1"/>
</dbReference>
<dbReference type="EMBL" id="LYDR01000144">
    <property type="protein sequence ID" value="ODA29087.1"/>
    <property type="molecule type" value="Genomic_DNA"/>
</dbReference>
<evidence type="ECO:0000313" key="2">
    <source>
        <dbReference type="EMBL" id="ODA29087.1"/>
    </source>
</evidence>
<keyword evidence="1" id="KW-0812">Transmembrane</keyword>
<dbReference type="STRING" id="1841610.A6X21_09735"/>
<keyword evidence="3" id="KW-1185">Reference proteome</keyword>
<protein>
    <submittedName>
        <fullName evidence="2">Uncharacterized protein</fullName>
    </submittedName>
</protein>
<evidence type="ECO:0000256" key="1">
    <source>
        <dbReference type="SAM" id="Phobius"/>
    </source>
</evidence>
<comment type="caution">
    <text evidence="2">The sequence shown here is derived from an EMBL/GenBank/DDBJ whole genome shotgun (WGS) entry which is preliminary data.</text>
</comment>
<evidence type="ECO:0000313" key="3">
    <source>
        <dbReference type="Proteomes" id="UP000094828"/>
    </source>
</evidence>
<dbReference type="AlphaFoldDB" id="A0A1C3E752"/>
<reference evidence="2 3" key="1">
    <citation type="submission" date="2016-05" db="EMBL/GenBank/DDBJ databases">
        <title>Genomic and physiological characterization of Planctopirus sp. isolated from fresh water lake.</title>
        <authorList>
            <person name="Subhash Y."/>
            <person name="Ramana C."/>
        </authorList>
    </citation>
    <scope>NUCLEOTIDE SEQUENCE [LARGE SCALE GENOMIC DNA]</scope>
    <source>
        <strain evidence="2 3">JC280</strain>
    </source>
</reference>
<gene>
    <name evidence="2" type="ORF">A6X21_09735</name>
</gene>
<dbReference type="Proteomes" id="UP000094828">
    <property type="component" value="Unassembled WGS sequence"/>
</dbReference>
<organism evidence="2 3">
    <name type="scientific">Planctopirus hydrillae</name>
    <dbReference type="NCBI Taxonomy" id="1841610"/>
    <lineage>
        <taxon>Bacteria</taxon>
        <taxon>Pseudomonadati</taxon>
        <taxon>Planctomycetota</taxon>
        <taxon>Planctomycetia</taxon>
        <taxon>Planctomycetales</taxon>
        <taxon>Planctomycetaceae</taxon>
        <taxon>Planctopirus</taxon>
    </lineage>
</organism>
<sequence length="66" mass="7365">MFQNAMEFWSQNILLANTSHAAGGFGLATVFQRYLSGKAAKPFLPVIVGWILLAFCLITHLYAFTR</sequence>
<feature type="transmembrane region" description="Helical" evidence="1">
    <location>
        <begin position="12"/>
        <end position="31"/>
    </location>
</feature>
<feature type="transmembrane region" description="Helical" evidence="1">
    <location>
        <begin position="43"/>
        <end position="64"/>
    </location>
</feature>